<evidence type="ECO:0000313" key="6">
    <source>
        <dbReference type="EMBL" id="OHE94648.1"/>
    </source>
</evidence>
<dbReference type="Gene3D" id="1.10.150.20">
    <property type="entry name" value="5' to 3' exonuclease, C-terminal subdomain"/>
    <property type="match status" value="1"/>
</dbReference>
<dbReference type="SMART" id="SM00484">
    <property type="entry name" value="XPGI"/>
    <property type="match status" value="1"/>
</dbReference>
<dbReference type="SMART" id="SM00485">
    <property type="entry name" value="XPGN"/>
    <property type="match status" value="1"/>
</dbReference>
<feature type="region of interest" description="Disordered" evidence="3">
    <location>
        <begin position="700"/>
        <end position="719"/>
    </location>
</feature>
<reference evidence="6 7" key="1">
    <citation type="submission" date="2016-09" db="EMBL/GenBank/DDBJ databases">
        <authorList>
            <person name="Capua I."/>
            <person name="De Benedictis P."/>
            <person name="Joannis T."/>
            <person name="Lombin L.H."/>
            <person name="Cattoli G."/>
        </authorList>
    </citation>
    <scope>NUCLEOTIDE SEQUENCE [LARGE SCALE GENOMIC DNA]</scope>
    <source>
        <strain evidence="6 7">IMI 309357</strain>
    </source>
</reference>
<evidence type="ECO:0008006" key="8">
    <source>
        <dbReference type="Google" id="ProtNLM"/>
    </source>
</evidence>
<dbReference type="STRING" id="1209926.A0A1G4AZQ2"/>
<dbReference type="GO" id="GO:0017108">
    <property type="term" value="F:5'-flap endonuclease activity"/>
    <property type="evidence" value="ECO:0007669"/>
    <property type="project" value="TreeGrafter"/>
</dbReference>
<evidence type="ECO:0000313" key="7">
    <source>
        <dbReference type="Proteomes" id="UP000176998"/>
    </source>
</evidence>
<dbReference type="InterPro" id="IPR006085">
    <property type="entry name" value="XPG_DNA_repair_N"/>
</dbReference>
<keyword evidence="1" id="KW-0540">Nuclease</keyword>
<name>A0A1G4AZQ2_9PEZI</name>
<feature type="region of interest" description="Disordered" evidence="3">
    <location>
        <begin position="526"/>
        <end position="590"/>
    </location>
</feature>
<dbReference type="InterPro" id="IPR029060">
    <property type="entry name" value="PIN-like_dom_sf"/>
</dbReference>
<dbReference type="PRINTS" id="PR00853">
    <property type="entry name" value="XPGRADSUPER"/>
</dbReference>
<dbReference type="InterPro" id="IPR036279">
    <property type="entry name" value="5-3_exonuclease_C_sf"/>
</dbReference>
<feature type="region of interest" description="Disordered" evidence="3">
    <location>
        <begin position="440"/>
        <end position="469"/>
    </location>
</feature>
<dbReference type="InterPro" id="IPR006086">
    <property type="entry name" value="XPG-I_dom"/>
</dbReference>
<dbReference type="AlphaFoldDB" id="A0A1G4AZQ2"/>
<dbReference type="SUPFAM" id="SSF47807">
    <property type="entry name" value="5' to 3' exonuclease, C-terminal subdomain"/>
    <property type="match status" value="1"/>
</dbReference>
<proteinExistence type="predicted"/>
<dbReference type="PANTHER" id="PTHR11081">
    <property type="entry name" value="FLAP ENDONUCLEASE FAMILY MEMBER"/>
    <property type="match status" value="1"/>
</dbReference>
<evidence type="ECO:0000256" key="2">
    <source>
        <dbReference type="ARBA" id="ARBA00022801"/>
    </source>
</evidence>
<evidence type="ECO:0000256" key="3">
    <source>
        <dbReference type="SAM" id="MobiDB-lite"/>
    </source>
</evidence>
<feature type="compositionally biased region" description="Basic and acidic residues" evidence="3">
    <location>
        <begin position="532"/>
        <end position="544"/>
    </location>
</feature>
<dbReference type="EMBL" id="MJBS01000096">
    <property type="protein sequence ID" value="OHE94648.1"/>
    <property type="molecule type" value="Genomic_DNA"/>
</dbReference>
<dbReference type="Proteomes" id="UP000176998">
    <property type="component" value="Unassembled WGS sequence"/>
</dbReference>
<dbReference type="PANTHER" id="PTHR11081:SF62">
    <property type="entry name" value="XPG-I DOMAIN-CONTAINING PROTEIN"/>
    <property type="match status" value="1"/>
</dbReference>
<feature type="compositionally biased region" description="Polar residues" evidence="3">
    <location>
        <begin position="564"/>
        <end position="578"/>
    </location>
</feature>
<dbReference type="InterPro" id="IPR006084">
    <property type="entry name" value="XPG/Rad2"/>
</dbReference>
<evidence type="ECO:0000259" key="4">
    <source>
        <dbReference type="SMART" id="SM00484"/>
    </source>
</evidence>
<keyword evidence="2" id="KW-0378">Hydrolase</keyword>
<dbReference type="CDD" id="cd09870">
    <property type="entry name" value="PIN_YEN1"/>
    <property type="match status" value="1"/>
</dbReference>
<organism evidence="6 7">
    <name type="scientific">Colletotrichum orchidophilum</name>
    <dbReference type="NCBI Taxonomy" id="1209926"/>
    <lineage>
        <taxon>Eukaryota</taxon>
        <taxon>Fungi</taxon>
        <taxon>Dikarya</taxon>
        <taxon>Ascomycota</taxon>
        <taxon>Pezizomycotina</taxon>
        <taxon>Sordariomycetes</taxon>
        <taxon>Hypocreomycetidae</taxon>
        <taxon>Glomerellales</taxon>
        <taxon>Glomerellaceae</taxon>
        <taxon>Colletotrichum</taxon>
    </lineage>
</organism>
<dbReference type="Gene3D" id="3.40.50.1010">
    <property type="entry name" value="5'-nuclease"/>
    <property type="match status" value="2"/>
</dbReference>
<dbReference type="GO" id="GO:0006281">
    <property type="term" value="P:DNA repair"/>
    <property type="evidence" value="ECO:0007669"/>
    <property type="project" value="UniProtKB-ARBA"/>
</dbReference>
<feature type="domain" description="XPG-I" evidence="4">
    <location>
        <begin position="122"/>
        <end position="183"/>
    </location>
</feature>
<dbReference type="GeneID" id="34563188"/>
<protein>
    <recommendedName>
        <fullName evidence="8">XPG-I domain-containing protein</fullName>
    </recommendedName>
</protein>
<dbReference type="OrthoDB" id="2959108at2759"/>
<keyword evidence="7" id="KW-1185">Reference proteome</keyword>
<accession>A0A1G4AZQ2</accession>
<evidence type="ECO:0000259" key="5">
    <source>
        <dbReference type="SMART" id="SM00485"/>
    </source>
</evidence>
<sequence>MGIKYLWKLVDPAGIERSLAQWATDHLKQHGRPLRIAIDEAHWRYKNVTDAQEAIIQKQTPGSHPKERAILERTLSLMRLGIHVVFVFDGEHRPHIKRGSKRYRQRESTTALLKNTLDHILVPWLEAPGEAEAECALLQQRGLVDAVWSDDGDCLMFGCTVLIRDLRDNKNQKRKEHARVFDMTSIRRLKVGLYNKKSITFYAMLTGCDYAPDGLPGCGTRLAQELVKDGALVESFWRIQTQEQATQWRTRLQESIHSITRRTNLHFNEDQPKIKNFPDLQALKNCRSPVVSDLATLSRLPFLQREWYGTHTTESLATTIPWMQRYYYSKMSTIWWVRQFTPLVLSQRLLRGEVGTRDLVAKVAQKRKQGPTSSVELDPCRVFPGIERVFIECEGTLLLNRWPGDCELAGSPIENGKFALLDAILGLGMSDTECQSWRKKKRSPMAGTIHPAHSPKAPPPSRMSPGSRFPFTGNLFPANGDILEDPLVRSHGARGIGSGGGTECSPQDLCKLQEKILADCQANIRRTPAKGPQDDSRVGQDKSPPKNRHREWLGTPSLVHKQTKPGTTSLSGRPSLSETAMGATPANPADLRKKRLAKFDAGPSSKERPGCTVSPSFRLQYGNIYSLDEDTPEYELSSAKRRRLEEPMAKDVQAEAPGARGRRMLLEMELESSQDFIQTAPTKAKGAGRCQTAIRESVTGAAGARVGGGDTADDPFEIL</sequence>
<gene>
    <name evidence="6" type="ORF">CORC01_10049</name>
</gene>
<evidence type="ECO:0000256" key="1">
    <source>
        <dbReference type="ARBA" id="ARBA00022722"/>
    </source>
</evidence>
<dbReference type="RefSeq" id="XP_022471810.1">
    <property type="nucleotide sequence ID" value="XM_022621678.1"/>
</dbReference>
<dbReference type="SUPFAM" id="SSF88723">
    <property type="entry name" value="PIN domain-like"/>
    <property type="match status" value="1"/>
</dbReference>
<comment type="caution">
    <text evidence="6">The sequence shown here is derived from an EMBL/GenBank/DDBJ whole genome shotgun (WGS) entry which is preliminary data.</text>
</comment>
<dbReference type="Pfam" id="PF00867">
    <property type="entry name" value="XPG_I"/>
    <property type="match status" value="1"/>
</dbReference>
<feature type="domain" description="XPG N-terminal" evidence="5">
    <location>
        <begin position="1"/>
        <end position="109"/>
    </location>
</feature>
<dbReference type="Pfam" id="PF00752">
    <property type="entry name" value="XPG_N"/>
    <property type="match status" value="1"/>
</dbReference>